<organism evidence="2 3">
    <name type="scientific">Gracilibacillus halophilus YIM-C55.5</name>
    <dbReference type="NCBI Taxonomy" id="1308866"/>
    <lineage>
        <taxon>Bacteria</taxon>
        <taxon>Bacillati</taxon>
        <taxon>Bacillota</taxon>
        <taxon>Bacilli</taxon>
        <taxon>Bacillales</taxon>
        <taxon>Bacillaceae</taxon>
        <taxon>Gracilibacillus</taxon>
    </lineage>
</organism>
<gene>
    <name evidence="2" type="ORF">J416_00130</name>
</gene>
<dbReference type="Pfam" id="PF12146">
    <property type="entry name" value="Hydrolase_4"/>
    <property type="match status" value="1"/>
</dbReference>
<reference evidence="2 3" key="1">
    <citation type="submission" date="2013-03" db="EMBL/GenBank/DDBJ databases">
        <title>Draft genome sequence of Gracibacillus halophilus YIM-C55.5, a moderately halophilic and thermophilic organism from the Xiaochaidamu salt lake.</title>
        <authorList>
            <person name="Sugumar T."/>
            <person name="Polireddy D.R."/>
            <person name="Antony A."/>
            <person name="Madhava Y.R."/>
            <person name="Sivakumar N."/>
        </authorList>
    </citation>
    <scope>NUCLEOTIDE SEQUENCE [LARGE SCALE GENOMIC DNA]</scope>
    <source>
        <strain evidence="2 3">YIM-C55.5</strain>
    </source>
</reference>
<name>N4WZN8_9BACI</name>
<evidence type="ECO:0000259" key="1">
    <source>
        <dbReference type="Pfam" id="PF12146"/>
    </source>
</evidence>
<dbReference type="eggNOG" id="COG0596">
    <property type="taxonomic scope" value="Bacteria"/>
</dbReference>
<dbReference type="InterPro" id="IPR022742">
    <property type="entry name" value="Hydrolase_4"/>
</dbReference>
<evidence type="ECO:0000313" key="2">
    <source>
        <dbReference type="EMBL" id="ENH98466.1"/>
    </source>
</evidence>
<dbReference type="SUPFAM" id="SSF53474">
    <property type="entry name" value="alpha/beta-Hydrolases"/>
    <property type="match status" value="1"/>
</dbReference>
<dbReference type="AlphaFoldDB" id="N4WZN8"/>
<dbReference type="Gene3D" id="3.40.50.1820">
    <property type="entry name" value="alpha/beta hydrolase"/>
    <property type="match status" value="1"/>
</dbReference>
<dbReference type="InterPro" id="IPR050266">
    <property type="entry name" value="AB_hydrolase_sf"/>
</dbReference>
<keyword evidence="3" id="KW-1185">Reference proteome</keyword>
<dbReference type="Proteomes" id="UP000012283">
    <property type="component" value="Unassembled WGS sequence"/>
</dbReference>
<dbReference type="PANTHER" id="PTHR43798">
    <property type="entry name" value="MONOACYLGLYCEROL LIPASE"/>
    <property type="match status" value="1"/>
</dbReference>
<proteinExistence type="predicted"/>
<dbReference type="InterPro" id="IPR029058">
    <property type="entry name" value="AB_hydrolase_fold"/>
</dbReference>
<dbReference type="EMBL" id="APML01000002">
    <property type="protein sequence ID" value="ENH98466.1"/>
    <property type="molecule type" value="Genomic_DNA"/>
</dbReference>
<dbReference type="OrthoDB" id="9805423at2"/>
<dbReference type="PRINTS" id="PR00111">
    <property type="entry name" value="ABHYDROLASE"/>
</dbReference>
<accession>N4WZN8</accession>
<comment type="caution">
    <text evidence="2">The sequence shown here is derived from an EMBL/GenBank/DDBJ whole genome shotgun (WGS) entry which is preliminary data.</text>
</comment>
<keyword evidence="2" id="KW-0378">Hydrolase</keyword>
<feature type="domain" description="Serine aminopeptidase S33" evidence="1">
    <location>
        <begin position="47"/>
        <end position="236"/>
    </location>
</feature>
<dbReference type="GO" id="GO:0016787">
    <property type="term" value="F:hydrolase activity"/>
    <property type="evidence" value="ECO:0007669"/>
    <property type="project" value="UniProtKB-KW"/>
</dbReference>
<sequence>MPICRDADQPDLYYQMNGHGCPLLLIAPPGMGHVTFHYQKELRDICTVITFDIRGDGRSDSSDPSFTMNELVDDVRRVLDTNQIDRAVICGYSNGGCIAQEFALKYPQKTIGLMLIGGYYAVNSFLLQKEYQIGIWIAQRKWMKWLSIGLAKNHFRDHQVATEMIEEMKQTDPVSLARQYEIGLHYSCENRLSQLQMPLLLLYGSRDFYIHAYQHRYRKQVEDVEIAYIGKSKHQVPTKHAHVCNAIIREWLKRKRLVSSDD</sequence>
<protein>
    <submittedName>
        <fullName evidence="2">Hydrolase</fullName>
    </submittedName>
</protein>
<dbReference type="STRING" id="1308866.J416_00130"/>
<dbReference type="PATRIC" id="fig|1308866.3.peg.27"/>
<evidence type="ECO:0000313" key="3">
    <source>
        <dbReference type="Proteomes" id="UP000012283"/>
    </source>
</evidence>
<dbReference type="RefSeq" id="WP_003462433.1">
    <property type="nucleotide sequence ID" value="NZ_APML01000002.1"/>
</dbReference>
<dbReference type="InterPro" id="IPR000073">
    <property type="entry name" value="AB_hydrolase_1"/>
</dbReference>